<keyword evidence="4" id="KW-0456">Lyase</keyword>
<dbReference type="InterPro" id="IPR006368">
    <property type="entry name" value="GDP_Man_deHydtase"/>
</dbReference>
<dbReference type="PANTHER" id="PTHR43715">
    <property type="entry name" value="GDP-MANNOSE 4,6-DEHYDRATASE"/>
    <property type="match status" value="1"/>
</dbReference>
<dbReference type="AlphaFoldDB" id="A0A0F9M4T4"/>
<proteinExistence type="inferred from homology"/>
<protein>
    <recommendedName>
        <fullName evidence="3">GDP-mannose 4,6-dehydratase</fullName>
        <ecNumber evidence="3">4.2.1.47</ecNumber>
    </recommendedName>
</protein>
<organism evidence="6">
    <name type="scientific">marine sediment metagenome</name>
    <dbReference type="NCBI Taxonomy" id="412755"/>
    <lineage>
        <taxon>unclassified sequences</taxon>
        <taxon>metagenomes</taxon>
        <taxon>ecological metagenomes</taxon>
    </lineage>
</organism>
<evidence type="ECO:0000256" key="4">
    <source>
        <dbReference type="ARBA" id="ARBA00023239"/>
    </source>
</evidence>
<comment type="caution">
    <text evidence="6">The sequence shown here is derived from an EMBL/GenBank/DDBJ whole genome shotgun (WGS) entry which is preliminary data.</text>
</comment>
<dbReference type="EMBL" id="LAZR01009595">
    <property type="protein sequence ID" value="KKM71670.1"/>
    <property type="molecule type" value="Genomic_DNA"/>
</dbReference>
<dbReference type="EC" id="4.2.1.47" evidence="3"/>
<comment type="cofactor">
    <cofactor evidence="1">
        <name>NADP(+)</name>
        <dbReference type="ChEBI" id="CHEBI:58349"/>
    </cofactor>
</comment>
<sequence>MSTPTALITGITGQDGGYLAEYLLKLGYTVIGLRRRTSNRNLGFLKSLYKKYDGHFDLIDGDMTDAVSLMDGVRAVQPTEIYNLAAQSFVGTSWNQPMLTNDVNFMGTLRLLEACRHLEIRPKIYQASTSEMFGNSPAPQNEDAPMIPRSPYGLSKLAAHRLCGVYRDSFDAFISCGILFNHESPRRGEEFVTRKIANGVARICLFKTDAITLGNITTKRDWGFAGDYVRAMWLMLQQDSPDDFVIATGHTHSVQEFILAAFEAVRMHNPKIWAKVSPRRDYPIEWKDINQFIKQDKKLMRPAEVHELRGDPTKAKEVLGWESAVEFEDLVAMMVDAELMRERND</sequence>
<dbReference type="InterPro" id="IPR016040">
    <property type="entry name" value="NAD(P)-bd_dom"/>
</dbReference>
<dbReference type="HAMAP" id="MF_00955">
    <property type="entry name" value="GDP_Man_dehydratase"/>
    <property type="match status" value="1"/>
</dbReference>
<comment type="similarity">
    <text evidence="2">Belongs to the NAD(P)-dependent epimerase/dehydratase family. GDP-mannose 4,6-dehydratase subfamily.</text>
</comment>
<gene>
    <name evidence="6" type="ORF">LCGC14_1428320</name>
</gene>
<dbReference type="Pfam" id="PF16363">
    <property type="entry name" value="GDP_Man_Dehyd"/>
    <property type="match status" value="1"/>
</dbReference>
<dbReference type="PANTHER" id="PTHR43715:SF1">
    <property type="entry name" value="GDP-MANNOSE 4,6 DEHYDRATASE"/>
    <property type="match status" value="1"/>
</dbReference>
<evidence type="ECO:0000313" key="6">
    <source>
        <dbReference type="EMBL" id="KKM71670.1"/>
    </source>
</evidence>
<name>A0A0F9M4T4_9ZZZZ</name>
<accession>A0A0F9M4T4</accession>
<evidence type="ECO:0000256" key="3">
    <source>
        <dbReference type="ARBA" id="ARBA00011989"/>
    </source>
</evidence>
<evidence type="ECO:0000256" key="1">
    <source>
        <dbReference type="ARBA" id="ARBA00001937"/>
    </source>
</evidence>
<dbReference type="Gene3D" id="3.40.50.720">
    <property type="entry name" value="NAD(P)-binding Rossmann-like Domain"/>
    <property type="match status" value="1"/>
</dbReference>
<dbReference type="GO" id="GO:0008446">
    <property type="term" value="F:GDP-mannose 4,6-dehydratase activity"/>
    <property type="evidence" value="ECO:0007669"/>
    <property type="project" value="UniProtKB-EC"/>
</dbReference>
<dbReference type="SUPFAM" id="SSF51735">
    <property type="entry name" value="NAD(P)-binding Rossmann-fold domains"/>
    <property type="match status" value="1"/>
</dbReference>
<dbReference type="GO" id="GO:0042351">
    <property type="term" value="P:'de novo' GDP-L-fucose biosynthetic process"/>
    <property type="evidence" value="ECO:0007669"/>
    <property type="project" value="TreeGrafter"/>
</dbReference>
<evidence type="ECO:0000256" key="2">
    <source>
        <dbReference type="ARBA" id="ARBA00009263"/>
    </source>
</evidence>
<reference evidence="6" key="1">
    <citation type="journal article" date="2015" name="Nature">
        <title>Complex archaea that bridge the gap between prokaryotes and eukaryotes.</title>
        <authorList>
            <person name="Spang A."/>
            <person name="Saw J.H."/>
            <person name="Jorgensen S.L."/>
            <person name="Zaremba-Niedzwiedzka K."/>
            <person name="Martijn J."/>
            <person name="Lind A.E."/>
            <person name="van Eijk R."/>
            <person name="Schleper C."/>
            <person name="Guy L."/>
            <person name="Ettema T.J."/>
        </authorList>
    </citation>
    <scope>NUCLEOTIDE SEQUENCE</scope>
</reference>
<dbReference type="FunFam" id="3.40.50.720:FF:000924">
    <property type="entry name" value="GDP-mannose 4,6 dehydratase"/>
    <property type="match status" value="1"/>
</dbReference>
<feature type="domain" description="NAD(P)-binding" evidence="5">
    <location>
        <begin position="7"/>
        <end position="334"/>
    </location>
</feature>
<dbReference type="InterPro" id="IPR036291">
    <property type="entry name" value="NAD(P)-bd_dom_sf"/>
</dbReference>
<dbReference type="Gene3D" id="3.90.25.10">
    <property type="entry name" value="UDP-galactose 4-epimerase, domain 1"/>
    <property type="match status" value="1"/>
</dbReference>
<dbReference type="CDD" id="cd05260">
    <property type="entry name" value="GDP_MD_SDR_e"/>
    <property type="match status" value="1"/>
</dbReference>
<evidence type="ECO:0000259" key="5">
    <source>
        <dbReference type="Pfam" id="PF16363"/>
    </source>
</evidence>